<dbReference type="GeneID" id="27924340"/>
<sequence length="742" mass="84874">MNTFTCTLVCILLFVASVTLSSSKQQRRFQYTPIDDSAGIMFQRVHGLRHLADDRFVFVRSFDYLPLIQELAIMQIQIAKYQQNYTDCGYAKRVNIKKIYSLLNRIKDQMASLQPLDKRYVTYNVNNDNNNDNVEDNALNDNNVYDIIYQDNDGALDVKKANGINGDSGGDIDGNNSKWNVLTENEARTILQRNETSKHNGVDGEMTAFLPPIDTARIVDKYANYIDCIVANHTADNNCKFVSDMMTVLANKMDDAISYVKMFEQLVKQVNRNKLIMSNGVMDDGTLMKEMKKYTMQLYNKRLSWVVKSGSGNDGGNDNYENNNYFDLSQVYKLHMYAANDKHYSAILFITMPLVKNNTIAYNVYNIVTIPFCRGDVCLFMVPNSDRVAVSTTKNYYLPLPSGNNDNYYSECVYFAAYNEYLCLKKNNTMPLATLNSNVCEIEMYMGRYAANNIDALCDIRMGNFDNDTVYATTLQDTRKWLCLFPTNATVAVDCFTSNNNNNNTFIVSRGVGIIEPRSCLLRISSRIIIHSSDASDNKFNNLNNESTIYWPKYKFNYSNYINESLLNSVRVKLPQKIYSNFTRANLLLLTTKFYIRDYSSNGDGIILNRFFTPPQHNYAVLHHAPFNTKNAVDIDNINNKETSGGGTLIFIVLIVCGAIIACFTCICIVFCYIKKYCRQSNNVTVEYYNDTDKQPIVNIQNNDTIDRGNLVYIKVPNQIESYDNVLYKKPTMYPMIIKQIK</sequence>
<protein>
    <submittedName>
        <fullName evidence="2">F protein</fullName>
    </submittedName>
</protein>
<dbReference type="OrthoDB" id="2143at10239"/>
<evidence type="ECO:0000313" key="2">
    <source>
        <dbReference type="EMBL" id="ANF29764.1"/>
    </source>
</evidence>
<dbReference type="EMBL" id="KU565883">
    <property type="protein sequence ID" value="ANF29764.1"/>
    <property type="molecule type" value="Genomic_DNA"/>
</dbReference>
<keyword evidence="3" id="KW-1185">Reference proteome</keyword>
<evidence type="ECO:0000256" key="1">
    <source>
        <dbReference type="SAM" id="Phobius"/>
    </source>
</evidence>
<name>A0A172WZJ2_9ABAC</name>
<feature type="transmembrane region" description="Helical" evidence="1">
    <location>
        <begin position="649"/>
        <end position="674"/>
    </location>
</feature>
<keyword evidence="1" id="KW-0472">Membrane</keyword>
<reference evidence="2 3" key="1">
    <citation type="journal article" date="2016" name="PLoS ONE">
        <title>Genome Sequencing and Analysis of Catopsilia pomona nucleopolyhedrovirus: A Distinct Species in Group I Alphabaculovirus.</title>
        <authorList>
            <person name="Wang J."/>
            <person name="Zhu Z."/>
            <person name="Zhang L."/>
            <person name="Hou D."/>
            <person name="Wang M."/>
            <person name="Arif B."/>
            <person name="Kou Z."/>
            <person name="Wang H."/>
            <person name="Deng F."/>
            <person name="Hu Z."/>
        </authorList>
    </citation>
    <scope>NUCLEOTIDE SEQUENCE [LARGE SCALE GENOMIC DNA]</scope>
    <source>
        <strain evidence="2">416</strain>
    </source>
</reference>
<keyword evidence="1" id="KW-1133">Transmembrane helix</keyword>
<proteinExistence type="predicted"/>
<dbReference type="Proteomes" id="UP000203996">
    <property type="component" value="Segment"/>
</dbReference>
<keyword evidence="1" id="KW-0812">Transmembrane</keyword>
<gene>
    <name evidence="2" type="ORF">CapoNPV_116</name>
</gene>
<organism evidence="2 3">
    <name type="scientific">Catopsilia pomona nucleopolyhedrovirus</name>
    <dbReference type="NCBI Taxonomy" id="1850906"/>
    <lineage>
        <taxon>Viruses</taxon>
        <taxon>Viruses incertae sedis</taxon>
        <taxon>Naldaviricetes</taxon>
        <taxon>Lefavirales</taxon>
        <taxon>Baculoviridae</taxon>
        <taxon>Alphabaculovirus</taxon>
        <taxon>Alphabaculovirus capomonae</taxon>
    </lineage>
</organism>
<dbReference type="KEGG" id="vg:27924340"/>
<dbReference type="RefSeq" id="YP_009255373.1">
    <property type="nucleotide sequence ID" value="NC_030240.1"/>
</dbReference>
<dbReference type="Pfam" id="PF12259">
    <property type="entry name" value="Baculo_F"/>
    <property type="match status" value="1"/>
</dbReference>
<accession>A0A172WZJ2</accession>
<evidence type="ECO:0000313" key="3">
    <source>
        <dbReference type="Proteomes" id="UP000203996"/>
    </source>
</evidence>
<dbReference type="InterPro" id="IPR022048">
    <property type="entry name" value="Envelope_fusion-like"/>
</dbReference>